<proteinExistence type="predicted"/>
<dbReference type="Pfam" id="PF21983">
    <property type="entry name" value="NikA-like"/>
    <property type="match status" value="1"/>
</dbReference>
<evidence type="ECO:0000313" key="2">
    <source>
        <dbReference type="Proteomes" id="UP000260644"/>
    </source>
</evidence>
<name>A0A3E1YHA5_9BACT</name>
<dbReference type="EMBL" id="QPMM01000001">
    <property type="protein sequence ID" value="RFS26771.1"/>
    <property type="molecule type" value="Genomic_DNA"/>
</dbReference>
<dbReference type="OrthoDB" id="950459at2"/>
<comment type="caution">
    <text evidence="1">The sequence shown here is derived from an EMBL/GenBank/DDBJ whole genome shotgun (WGS) entry which is preliminary data.</text>
</comment>
<accession>A0A3E1YHA5</accession>
<reference evidence="1 2" key="1">
    <citation type="submission" date="2018-07" db="EMBL/GenBank/DDBJ databases">
        <title>Chitinophaga K2CV101002-2 sp. nov., isolated from a monsoon evergreen broad-leaved forest soil.</title>
        <authorList>
            <person name="Lv Y."/>
        </authorList>
    </citation>
    <scope>NUCLEOTIDE SEQUENCE [LARGE SCALE GENOMIC DNA]</scope>
    <source>
        <strain evidence="1 2">GDMCC 1.1288</strain>
    </source>
</reference>
<dbReference type="RefSeq" id="WP_116973963.1">
    <property type="nucleotide sequence ID" value="NZ_QPMM01000001.1"/>
</dbReference>
<dbReference type="Proteomes" id="UP000260644">
    <property type="component" value="Unassembled WGS sequence"/>
</dbReference>
<dbReference type="AlphaFoldDB" id="A0A3E1YHA5"/>
<protein>
    <submittedName>
        <fullName evidence="1">Plasmid mobilization relaxosome protein MobC</fullName>
    </submittedName>
</protein>
<organism evidence="1 2">
    <name type="scientific">Chitinophaga silvatica</name>
    <dbReference type="NCBI Taxonomy" id="2282649"/>
    <lineage>
        <taxon>Bacteria</taxon>
        <taxon>Pseudomonadati</taxon>
        <taxon>Bacteroidota</taxon>
        <taxon>Chitinophagia</taxon>
        <taxon>Chitinophagales</taxon>
        <taxon>Chitinophagaceae</taxon>
        <taxon>Chitinophaga</taxon>
    </lineage>
</organism>
<sequence>MEKKTNKWISIRTKPGDYDAIYNRFQQTTCRNLSQYARQVLLNKPVVLKYRNQSADEILSALIGIKNEISAIGNNYNQEVKRLHTLKDSPEMLTWILSNELRHKQLLDFIRDIFFKLEKIHESCMQK</sequence>
<keyword evidence="2" id="KW-1185">Reference proteome</keyword>
<evidence type="ECO:0000313" key="1">
    <source>
        <dbReference type="EMBL" id="RFS26771.1"/>
    </source>
</evidence>
<gene>
    <name evidence="1" type="ORF">DVR12_03015</name>
</gene>
<dbReference type="InterPro" id="IPR053842">
    <property type="entry name" value="NikA-like"/>
</dbReference>